<keyword evidence="1" id="KW-0472">Membrane</keyword>
<feature type="transmembrane region" description="Helical" evidence="1">
    <location>
        <begin position="85"/>
        <end position="103"/>
    </location>
</feature>
<feature type="transmembrane region" description="Helical" evidence="1">
    <location>
        <begin position="175"/>
        <end position="196"/>
    </location>
</feature>
<comment type="caution">
    <text evidence="2">The sequence shown here is derived from an EMBL/GenBank/DDBJ whole genome shotgun (WGS) entry which is preliminary data.</text>
</comment>
<name>A0A9X1MNY1_9BACT</name>
<proteinExistence type="predicted"/>
<feature type="transmembrane region" description="Helical" evidence="1">
    <location>
        <begin position="109"/>
        <end position="127"/>
    </location>
</feature>
<evidence type="ECO:0000313" key="3">
    <source>
        <dbReference type="Proteomes" id="UP001139103"/>
    </source>
</evidence>
<keyword evidence="1" id="KW-1133">Transmembrane helix</keyword>
<reference evidence="2" key="1">
    <citation type="submission" date="2021-11" db="EMBL/GenBank/DDBJ databases">
        <title>Genome sequence.</title>
        <authorList>
            <person name="Sun Q."/>
        </authorList>
    </citation>
    <scope>NUCLEOTIDE SEQUENCE</scope>
    <source>
        <strain evidence="2">JC732</strain>
    </source>
</reference>
<dbReference type="EMBL" id="JAJKFT010000010">
    <property type="protein sequence ID" value="MCC9630653.1"/>
    <property type="molecule type" value="Genomic_DNA"/>
</dbReference>
<accession>A0A9X1MNY1</accession>
<gene>
    <name evidence="2" type="ORF">LOC68_19840</name>
</gene>
<keyword evidence="1" id="KW-0812">Transmembrane</keyword>
<dbReference type="Proteomes" id="UP001139103">
    <property type="component" value="Unassembled WGS sequence"/>
</dbReference>
<feature type="transmembrane region" description="Helical" evidence="1">
    <location>
        <begin position="217"/>
        <end position="236"/>
    </location>
</feature>
<evidence type="ECO:0000313" key="2">
    <source>
        <dbReference type="EMBL" id="MCC9630653.1"/>
    </source>
</evidence>
<dbReference type="AlphaFoldDB" id="A0A9X1MNY1"/>
<organism evidence="2 3">
    <name type="scientific">Blastopirellula sediminis</name>
    <dbReference type="NCBI Taxonomy" id="2894196"/>
    <lineage>
        <taxon>Bacteria</taxon>
        <taxon>Pseudomonadati</taxon>
        <taxon>Planctomycetota</taxon>
        <taxon>Planctomycetia</taxon>
        <taxon>Pirellulales</taxon>
        <taxon>Pirellulaceae</taxon>
        <taxon>Blastopirellula</taxon>
    </lineage>
</organism>
<protein>
    <submittedName>
        <fullName evidence="2">Uncharacterized protein</fullName>
    </submittedName>
</protein>
<dbReference type="RefSeq" id="WP_230221966.1">
    <property type="nucleotide sequence ID" value="NZ_JAJKFT010000010.1"/>
</dbReference>
<feature type="transmembrane region" description="Helical" evidence="1">
    <location>
        <begin position="54"/>
        <end position="73"/>
    </location>
</feature>
<evidence type="ECO:0000256" key="1">
    <source>
        <dbReference type="SAM" id="Phobius"/>
    </source>
</evidence>
<feature type="transmembrane region" description="Helical" evidence="1">
    <location>
        <begin position="148"/>
        <end position="169"/>
    </location>
</feature>
<keyword evidence="3" id="KW-1185">Reference proteome</keyword>
<sequence>MHDALEQPEETRVKRRELPPQEEPSRWRFSVTRLIVATAMAPLPYWMIPTNDEAARIALAVSSLAVAGFVLLVRARHLPRINLTLQLGMLGMLFSSCCFPWHLLPFAPALGLACSFAVAFFLTEAIFPSRVVNGRQPITPKVKSVLKTGMFPFGFLFLIVILMTVMMPAGRSDSGVVFLKMLAIDLLMLVLLGLNVDAWIHGVDKTLDERPDLGYRYEATTLLLPVAAIVIFLRTFPSEVP</sequence>